<keyword evidence="3" id="KW-1185">Reference proteome</keyword>
<protein>
    <recommendedName>
        <fullName evidence="4">Caveolin</fullName>
    </recommendedName>
</protein>
<keyword evidence="1" id="KW-0812">Transmembrane</keyword>
<dbReference type="Proteomes" id="UP000799302">
    <property type="component" value="Unassembled WGS sequence"/>
</dbReference>
<keyword evidence="1" id="KW-0472">Membrane</keyword>
<evidence type="ECO:0000313" key="2">
    <source>
        <dbReference type="EMBL" id="KAF2673275.1"/>
    </source>
</evidence>
<evidence type="ECO:0000256" key="1">
    <source>
        <dbReference type="SAM" id="Phobius"/>
    </source>
</evidence>
<dbReference type="AlphaFoldDB" id="A0A6A6ULW2"/>
<proteinExistence type="predicted"/>
<keyword evidence="1" id="KW-1133">Transmembrane helix</keyword>
<evidence type="ECO:0008006" key="4">
    <source>
        <dbReference type="Google" id="ProtNLM"/>
    </source>
</evidence>
<feature type="transmembrane region" description="Helical" evidence="1">
    <location>
        <begin position="43"/>
        <end position="63"/>
    </location>
</feature>
<feature type="transmembrane region" description="Helical" evidence="1">
    <location>
        <begin position="75"/>
        <end position="97"/>
    </location>
</feature>
<sequence>MDHTKAKSSKSDPATAIMPSKTIHKIEETIGKVYEHENFIEMVFVWAVLVAMRCGYTFLIPLADLANWWKLIIQIFKFALFTVILTGLGILLFPTLFVTCYICTASIAKIMVGWVRILCPVDVTILEKKSRYGTRNCDCVCGRHKTLDVSTK</sequence>
<evidence type="ECO:0000313" key="3">
    <source>
        <dbReference type="Proteomes" id="UP000799302"/>
    </source>
</evidence>
<accession>A0A6A6ULW2</accession>
<organism evidence="2 3">
    <name type="scientific">Microthyrium microscopicum</name>
    <dbReference type="NCBI Taxonomy" id="703497"/>
    <lineage>
        <taxon>Eukaryota</taxon>
        <taxon>Fungi</taxon>
        <taxon>Dikarya</taxon>
        <taxon>Ascomycota</taxon>
        <taxon>Pezizomycotina</taxon>
        <taxon>Dothideomycetes</taxon>
        <taxon>Dothideomycetes incertae sedis</taxon>
        <taxon>Microthyriales</taxon>
        <taxon>Microthyriaceae</taxon>
        <taxon>Microthyrium</taxon>
    </lineage>
</organism>
<dbReference type="EMBL" id="MU004231">
    <property type="protein sequence ID" value="KAF2673275.1"/>
    <property type="molecule type" value="Genomic_DNA"/>
</dbReference>
<name>A0A6A6ULW2_9PEZI</name>
<gene>
    <name evidence="2" type="ORF">BT63DRAFT_421446</name>
</gene>
<reference evidence="2" key="1">
    <citation type="journal article" date="2020" name="Stud. Mycol.">
        <title>101 Dothideomycetes genomes: a test case for predicting lifestyles and emergence of pathogens.</title>
        <authorList>
            <person name="Haridas S."/>
            <person name="Albert R."/>
            <person name="Binder M."/>
            <person name="Bloem J."/>
            <person name="Labutti K."/>
            <person name="Salamov A."/>
            <person name="Andreopoulos B."/>
            <person name="Baker S."/>
            <person name="Barry K."/>
            <person name="Bills G."/>
            <person name="Bluhm B."/>
            <person name="Cannon C."/>
            <person name="Castanera R."/>
            <person name="Culley D."/>
            <person name="Daum C."/>
            <person name="Ezra D."/>
            <person name="Gonzalez J."/>
            <person name="Henrissat B."/>
            <person name="Kuo A."/>
            <person name="Liang C."/>
            <person name="Lipzen A."/>
            <person name="Lutzoni F."/>
            <person name="Magnuson J."/>
            <person name="Mondo S."/>
            <person name="Nolan M."/>
            <person name="Ohm R."/>
            <person name="Pangilinan J."/>
            <person name="Park H.-J."/>
            <person name="Ramirez L."/>
            <person name="Alfaro M."/>
            <person name="Sun H."/>
            <person name="Tritt A."/>
            <person name="Yoshinaga Y."/>
            <person name="Zwiers L.-H."/>
            <person name="Turgeon B."/>
            <person name="Goodwin S."/>
            <person name="Spatafora J."/>
            <person name="Crous P."/>
            <person name="Grigoriev I."/>
        </authorList>
    </citation>
    <scope>NUCLEOTIDE SEQUENCE</scope>
    <source>
        <strain evidence="2">CBS 115976</strain>
    </source>
</reference>